<evidence type="ECO:0000313" key="2">
    <source>
        <dbReference type="EMBL" id="SMC26487.1"/>
    </source>
</evidence>
<proteinExistence type="predicted"/>
<dbReference type="RefSeq" id="WP_084091143.1">
    <property type="nucleotide sequence ID" value="NZ_FWXD01000014.1"/>
</dbReference>
<evidence type="ECO:0000313" key="3">
    <source>
        <dbReference type="Proteomes" id="UP000192761"/>
    </source>
</evidence>
<dbReference type="Proteomes" id="UP000192761">
    <property type="component" value="Unassembled WGS sequence"/>
</dbReference>
<dbReference type="EMBL" id="FWXD01000014">
    <property type="protein sequence ID" value="SMC26487.1"/>
    <property type="molecule type" value="Genomic_DNA"/>
</dbReference>
<organism evidence="2 3">
    <name type="scientific">Andreprevotia lacus DSM 23236</name>
    <dbReference type="NCBI Taxonomy" id="1121001"/>
    <lineage>
        <taxon>Bacteria</taxon>
        <taxon>Pseudomonadati</taxon>
        <taxon>Pseudomonadota</taxon>
        <taxon>Betaproteobacteria</taxon>
        <taxon>Neisseriales</taxon>
        <taxon>Chitinibacteraceae</taxon>
        <taxon>Andreprevotia</taxon>
    </lineage>
</organism>
<evidence type="ECO:0000256" key="1">
    <source>
        <dbReference type="SAM" id="MobiDB-lite"/>
    </source>
</evidence>
<reference evidence="2 3" key="1">
    <citation type="submission" date="2017-04" db="EMBL/GenBank/DDBJ databases">
        <authorList>
            <person name="Afonso C.L."/>
            <person name="Miller P.J."/>
            <person name="Scott M.A."/>
            <person name="Spackman E."/>
            <person name="Goraichik I."/>
            <person name="Dimitrov K.M."/>
            <person name="Suarez D.L."/>
            <person name="Swayne D.E."/>
        </authorList>
    </citation>
    <scope>NUCLEOTIDE SEQUENCE [LARGE SCALE GENOMIC DNA]</scope>
    <source>
        <strain evidence="2 3">DSM 23236</strain>
    </source>
</reference>
<gene>
    <name evidence="2" type="ORF">SAMN02745857_02503</name>
</gene>
<protein>
    <submittedName>
        <fullName evidence="2">Uncharacterized protein</fullName>
    </submittedName>
</protein>
<accession>A0A1W1XRH2</accession>
<sequence length="92" mass="10490">MKFTWPAEVKPTDHPSVLFRTEPEAPAAAPPPADDWQALKQQEEQANQQRIARQAARRQALLLIQQRAEALHMPADELLDWLRQQLEPASDS</sequence>
<feature type="region of interest" description="Disordered" evidence="1">
    <location>
        <begin position="1"/>
        <end position="33"/>
    </location>
</feature>
<name>A0A1W1XRH2_9NEIS</name>
<dbReference type="AlphaFoldDB" id="A0A1W1XRH2"/>
<keyword evidence="3" id="KW-1185">Reference proteome</keyword>